<organism evidence="1 2">
    <name type="scientific">Streptomyces finlayi</name>
    <dbReference type="NCBI Taxonomy" id="67296"/>
    <lineage>
        <taxon>Bacteria</taxon>
        <taxon>Bacillati</taxon>
        <taxon>Actinomycetota</taxon>
        <taxon>Actinomycetes</taxon>
        <taxon>Kitasatosporales</taxon>
        <taxon>Streptomycetaceae</taxon>
        <taxon>Streptomyces</taxon>
    </lineage>
</organism>
<evidence type="ECO:0000313" key="2">
    <source>
        <dbReference type="Proteomes" id="UP000638353"/>
    </source>
</evidence>
<comment type="caution">
    <text evidence="1">The sequence shown here is derived from an EMBL/GenBank/DDBJ whole genome shotgun (WGS) entry which is preliminary data.</text>
</comment>
<sequence length="313" mass="34246">MTTTALHPWGFETPDSLLRFRDFLAALTPGSARALADLGVSSAGVVDVLADPTRTPLPGKEFRAHGRYYCDPPEFLTFLHGGSDGLHHGLWFDDGRTCAGVASYYTHDGGGIEYDPTGTPLTTVRDTLERVWRDLHDDDTTDPAVTARIEAAAQLRTDIRAFETDDRPETGLDYSRAHDRSFFRSPAEPARLTTLDGAGALVTGDTILDRPPHNGADEEKFAQYLYARFDEPETVAAWVTEARARCAAGDPAEALVLGRDLHWASWGDPVREAQAHELLVLAYTALDRPLLAELVTAVREHRGQPSVDVLGGR</sequence>
<dbReference type="RefSeq" id="WP_189820949.1">
    <property type="nucleotide sequence ID" value="NZ_BMVC01000001.1"/>
</dbReference>
<reference evidence="1" key="1">
    <citation type="journal article" date="2014" name="Int. J. Syst. Evol. Microbiol.">
        <title>Complete genome sequence of Corynebacterium casei LMG S-19264T (=DSM 44701T), isolated from a smear-ripened cheese.</title>
        <authorList>
            <consortium name="US DOE Joint Genome Institute (JGI-PGF)"/>
            <person name="Walter F."/>
            <person name="Albersmeier A."/>
            <person name="Kalinowski J."/>
            <person name="Ruckert C."/>
        </authorList>
    </citation>
    <scope>NUCLEOTIDE SEQUENCE</scope>
    <source>
        <strain evidence="1">JCM 4637</strain>
    </source>
</reference>
<evidence type="ECO:0000313" key="1">
    <source>
        <dbReference type="EMBL" id="GHC78871.1"/>
    </source>
</evidence>
<gene>
    <name evidence="1" type="ORF">GCM10010334_04600</name>
</gene>
<name>A0A918WSN6_9ACTN</name>
<evidence type="ECO:0008006" key="3">
    <source>
        <dbReference type="Google" id="ProtNLM"/>
    </source>
</evidence>
<dbReference type="AlphaFoldDB" id="A0A918WSN6"/>
<dbReference type="Proteomes" id="UP000638353">
    <property type="component" value="Unassembled WGS sequence"/>
</dbReference>
<reference evidence="1" key="2">
    <citation type="submission" date="2020-09" db="EMBL/GenBank/DDBJ databases">
        <authorList>
            <person name="Sun Q."/>
            <person name="Ohkuma M."/>
        </authorList>
    </citation>
    <scope>NUCLEOTIDE SEQUENCE</scope>
    <source>
        <strain evidence="1">JCM 4637</strain>
    </source>
</reference>
<proteinExistence type="predicted"/>
<protein>
    <recommendedName>
        <fullName evidence="3">DUF2228 domain-containing protein</fullName>
    </recommendedName>
</protein>
<dbReference type="EMBL" id="BMVC01000001">
    <property type="protein sequence ID" value="GHC78871.1"/>
    <property type="molecule type" value="Genomic_DNA"/>
</dbReference>
<accession>A0A918WSN6</accession>